<dbReference type="GO" id="GO:0051213">
    <property type="term" value="F:dioxygenase activity"/>
    <property type="evidence" value="ECO:0007669"/>
    <property type="project" value="UniProtKB-KW"/>
</dbReference>
<gene>
    <name evidence="7" type="primary">hppD_1</name>
    <name evidence="7" type="ORF">GCM10009682_03340</name>
</gene>
<keyword evidence="4" id="KW-0677">Repeat</keyword>
<dbReference type="InterPro" id="IPR005956">
    <property type="entry name" value="4OHPhenylPyrv_dOase"/>
</dbReference>
<name>A0ABN2LFR7_9ACTN</name>
<comment type="caution">
    <text evidence="7">The sequence shown here is derived from an EMBL/GenBank/DDBJ whole genome shotgun (WGS) entry which is preliminary data.</text>
</comment>
<evidence type="ECO:0000256" key="5">
    <source>
        <dbReference type="ARBA" id="ARBA00023004"/>
    </source>
</evidence>
<dbReference type="EMBL" id="BAAALT010000004">
    <property type="protein sequence ID" value="GAA1784523.1"/>
    <property type="molecule type" value="Genomic_DNA"/>
</dbReference>
<dbReference type="InterPro" id="IPR041736">
    <property type="entry name" value="4OHPhenylPyrv_dOase_N"/>
</dbReference>
<evidence type="ECO:0000259" key="6">
    <source>
        <dbReference type="PROSITE" id="PS51819"/>
    </source>
</evidence>
<keyword evidence="7" id="KW-0560">Oxidoreductase</keyword>
<protein>
    <submittedName>
        <fullName evidence="7">4-hydroxyphenylpyruvate dioxygenase</fullName>
    </submittedName>
</protein>
<dbReference type="SUPFAM" id="SSF54593">
    <property type="entry name" value="Glyoxalase/Bleomycin resistance protein/Dihydroxybiphenyl dioxygenase"/>
    <property type="match status" value="1"/>
</dbReference>
<keyword evidence="8" id="KW-1185">Reference proteome</keyword>
<feature type="domain" description="VOC" evidence="6">
    <location>
        <begin position="161"/>
        <end position="312"/>
    </location>
</feature>
<dbReference type="Gene3D" id="3.10.180.10">
    <property type="entry name" value="2,3-Dihydroxybiphenyl 1,2-Dioxygenase, domain 1"/>
    <property type="match status" value="2"/>
</dbReference>
<dbReference type="Proteomes" id="UP001500218">
    <property type="component" value="Unassembled WGS sequence"/>
</dbReference>
<organism evidence="7 8">
    <name type="scientific">Luedemannella flava</name>
    <dbReference type="NCBI Taxonomy" id="349316"/>
    <lineage>
        <taxon>Bacteria</taxon>
        <taxon>Bacillati</taxon>
        <taxon>Actinomycetota</taxon>
        <taxon>Actinomycetes</taxon>
        <taxon>Micromonosporales</taxon>
        <taxon>Micromonosporaceae</taxon>
        <taxon>Luedemannella</taxon>
    </lineage>
</organism>
<dbReference type="InterPro" id="IPR041735">
    <property type="entry name" value="4OHPhenylPyrv_dOase_C"/>
</dbReference>
<feature type="domain" description="VOC" evidence="6">
    <location>
        <begin position="5"/>
        <end position="134"/>
    </location>
</feature>
<evidence type="ECO:0000256" key="4">
    <source>
        <dbReference type="ARBA" id="ARBA00022737"/>
    </source>
</evidence>
<dbReference type="NCBIfam" id="TIGR01263">
    <property type="entry name" value="4HPPD"/>
    <property type="match status" value="1"/>
</dbReference>
<evidence type="ECO:0000313" key="8">
    <source>
        <dbReference type="Proteomes" id="UP001500218"/>
    </source>
</evidence>
<dbReference type="Pfam" id="PF00903">
    <property type="entry name" value="Glyoxalase"/>
    <property type="match status" value="1"/>
</dbReference>
<dbReference type="RefSeq" id="WP_344125417.1">
    <property type="nucleotide sequence ID" value="NZ_BAAALT010000004.1"/>
</dbReference>
<keyword evidence="5" id="KW-0408">Iron</keyword>
<keyword evidence="7" id="KW-0223">Dioxygenase</keyword>
<sequence length="357" mass="38727">MDIQTIDHLEYYVADAEQTARELRDSFGFTMHGQGDPDTGLAGCRSILLRQHEITLLVTSSVGAHRADEYVRRHGDGVAVVGLGVPDAAAAFAEAVERGALPVEPPMTLDGPGGRVTFASVQGFGDVAHRFTSRERPDGQFAPGVIAEHGAGLRGTGLLRTIDHLAICVPAGTLRPTVEAYREIFGLPKMFEERIIVGAQAMESEVVQSQSRGVTFTIIEPDTSRAPGQIDRFIANHDGAGVQHVAFLTEDIAAGVRDCTDRGVGFLATPETYYDDLPGRLGSVGVPLETLRELSILADRDYAGVMLQIFTESVHPRRTLFYELIERRGARTFGTGNIKALYEAVERQQVADQAARR</sequence>
<reference evidence="7 8" key="1">
    <citation type="journal article" date="2019" name="Int. J. Syst. Evol. Microbiol.">
        <title>The Global Catalogue of Microorganisms (GCM) 10K type strain sequencing project: providing services to taxonomists for standard genome sequencing and annotation.</title>
        <authorList>
            <consortium name="The Broad Institute Genomics Platform"/>
            <consortium name="The Broad Institute Genome Sequencing Center for Infectious Disease"/>
            <person name="Wu L."/>
            <person name="Ma J."/>
        </authorList>
    </citation>
    <scope>NUCLEOTIDE SEQUENCE [LARGE SCALE GENOMIC DNA]</scope>
    <source>
        <strain evidence="7 8">JCM 13250</strain>
    </source>
</reference>
<keyword evidence="3" id="KW-0479">Metal-binding</keyword>
<evidence type="ECO:0000256" key="1">
    <source>
        <dbReference type="ARBA" id="ARBA00001962"/>
    </source>
</evidence>
<dbReference type="InterPro" id="IPR029068">
    <property type="entry name" value="Glyas_Bleomycin-R_OHBP_Dase"/>
</dbReference>
<dbReference type="InterPro" id="IPR037523">
    <property type="entry name" value="VOC_core"/>
</dbReference>
<dbReference type="PIRSF" id="PIRSF009283">
    <property type="entry name" value="HPP_dOase"/>
    <property type="match status" value="1"/>
</dbReference>
<evidence type="ECO:0000256" key="3">
    <source>
        <dbReference type="ARBA" id="ARBA00022723"/>
    </source>
</evidence>
<evidence type="ECO:0000256" key="2">
    <source>
        <dbReference type="ARBA" id="ARBA00005877"/>
    </source>
</evidence>
<accession>A0ABN2LFR7</accession>
<comment type="similarity">
    <text evidence="2">Belongs to the 4HPPD family.</text>
</comment>
<dbReference type="Pfam" id="PF14696">
    <property type="entry name" value="Glyoxalase_5"/>
    <property type="match status" value="1"/>
</dbReference>
<dbReference type="CDD" id="cd07250">
    <property type="entry name" value="HPPD_C_like"/>
    <property type="match status" value="1"/>
</dbReference>
<dbReference type="CDD" id="cd08342">
    <property type="entry name" value="HPPD_N_like"/>
    <property type="match status" value="1"/>
</dbReference>
<dbReference type="PANTHER" id="PTHR11959">
    <property type="entry name" value="4-HYDROXYPHENYLPYRUVATE DIOXYGENASE"/>
    <property type="match status" value="1"/>
</dbReference>
<dbReference type="PANTHER" id="PTHR11959:SF1">
    <property type="entry name" value="4-HYDROXYPHENYLPYRUVATE DIOXYGENASE"/>
    <property type="match status" value="1"/>
</dbReference>
<evidence type="ECO:0000313" key="7">
    <source>
        <dbReference type="EMBL" id="GAA1784523.1"/>
    </source>
</evidence>
<dbReference type="InterPro" id="IPR004360">
    <property type="entry name" value="Glyas_Fos-R_dOase_dom"/>
</dbReference>
<dbReference type="PROSITE" id="PS51819">
    <property type="entry name" value="VOC"/>
    <property type="match status" value="2"/>
</dbReference>
<comment type="cofactor">
    <cofactor evidence="1">
        <name>Fe cation</name>
        <dbReference type="ChEBI" id="CHEBI:24875"/>
    </cofactor>
</comment>
<proteinExistence type="inferred from homology"/>